<dbReference type="Gene3D" id="3.40.190.10">
    <property type="entry name" value="Periplasmic binding protein-like II"/>
    <property type="match status" value="2"/>
</dbReference>
<comment type="function">
    <text evidence="5">Required for the activity of the bacterial periplasmic transport system of putrescine.</text>
</comment>
<feature type="signal peptide" evidence="6">
    <location>
        <begin position="1"/>
        <end position="24"/>
    </location>
</feature>
<evidence type="ECO:0000256" key="1">
    <source>
        <dbReference type="ARBA" id="ARBA00004418"/>
    </source>
</evidence>
<protein>
    <recommendedName>
        <fullName evidence="5">Putrescine-binding periplasmic protein</fullName>
    </recommendedName>
</protein>
<comment type="caution">
    <text evidence="7">The sequence shown here is derived from an EMBL/GenBank/DDBJ whole genome shotgun (WGS) entry which is preliminary data.</text>
</comment>
<dbReference type="PIRSF" id="PIRSF019574">
    <property type="entry name" value="Periplasmic_polyamine_BP"/>
    <property type="match status" value="1"/>
</dbReference>
<dbReference type="PRINTS" id="PR00909">
    <property type="entry name" value="SPERMDNBNDNG"/>
</dbReference>
<feature type="chain" id="PRO_5045960138" description="Putrescine-binding periplasmic protein" evidence="6">
    <location>
        <begin position="25"/>
        <end position="385"/>
    </location>
</feature>
<dbReference type="InterPro" id="IPR001188">
    <property type="entry name" value="Sperm_putr-bd"/>
</dbReference>
<proteinExistence type="inferred from homology"/>
<name>A0ABU0YT17_9PROT</name>
<dbReference type="PANTHER" id="PTHR30222">
    <property type="entry name" value="SPERMIDINE/PUTRESCINE-BINDING PERIPLASMIC PROTEIN"/>
    <property type="match status" value="1"/>
</dbReference>
<keyword evidence="2 5" id="KW-0813">Transport</keyword>
<evidence type="ECO:0000313" key="8">
    <source>
        <dbReference type="Proteomes" id="UP001230156"/>
    </source>
</evidence>
<dbReference type="PANTHER" id="PTHR30222:SF18">
    <property type="entry name" value="BIFUNCTIONAL POLYHYDROXYBUTYRATE SYNTHASE _ ABC TRANSPORTER PERIPLASMIC BINDING PROTEIN-RELATED"/>
    <property type="match status" value="1"/>
</dbReference>
<comment type="subcellular location">
    <subcellularLocation>
        <location evidence="1 5">Periplasm</location>
    </subcellularLocation>
</comment>
<gene>
    <name evidence="7" type="ORF">Q8A70_20000</name>
</gene>
<evidence type="ECO:0000256" key="2">
    <source>
        <dbReference type="ARBA" id="ARBA00022448"/>
    </source>
</evidence>
<evidence type="ECO:0000313" key="7">
    <source>
        <dbReference type="EMBL" id="MDQ7249983.1"/>
    </source>
</evidence>
<accession>A0ABU0YT17</accession>
<dbReference type="Pfam" id="PF13416">
    <property type="entry name" value="SBP_bac_8"/>
    <property type="match status" value="1"/>
</dbReference>
<dbReference type="EMBL" id="JAUYVI010000006">
    <property type="protein sequence ID" value="MDQ7249983.1"/>
    <property type="molecule type" value="Genomic_DNA"/>
</dbReference>
<sequence>MSSYRALLAVLAASLAALVTPAHAQDAPAPSPPVQEKQLKLYSWTGYLSPTVLESFSRVTGIRTVVETYETKDEAVAKLASGNTGIDIVVLEAVPALAQAIQAGAFQPLDPARLPALSGQDPALTKLLAGAGFPDGTAGIYLWGTLGLAYRTDLVKKRAEDAPLNSYALLFDPRFAKKLQGCGIGLIDDPMIVLPMALRYLGLDPNTAGQPEWERAAAVVQKIRPYAKVMDPTNMVSGLAGKKLCVATEWNGDAVQAANRLGAKEPAPKAGQTAASLDYVVPREGGLAVIDAFAIPKDAPHPDAAYAFLNHLLQPKMIATTTSEMGYANAQPGSFDQVYAPLADDPRIYPPDTVKAKLTLVKPVAPELRLVIDELWAKIKSGATE</sequence>
<evidence type="ECO:0000256" key="4">
    <source>
        <dbReference type="ARBA" id="ARBA00022764"/>
    </source>
</evidence>
<dbReference type="Proteomes" id="UP001230156">
    <property type="component" value="Unassembled WGS sequence"/>
</dbReference>
<dbReference type="InterPro" id="IPR006059">
    <property type="entry name" value="SBP"/>
</dbReference>
<dbReference type="RefSeq" id="WP_379958645.1">
    <property type="nucleotide sequence ID" value="NZ_JAUYVI010000006.1"/>
</dbReference>
<comment type="similarity">
    <text evidence="5">Belongs to the bacterial solute-binding protein PotD/PotF family.</text>
</comment>
<keyword evidence="8" id="KW-1185">Reference proteome</keyword>
<reference evidence="8" key="1">
    <citation type="submission" date="2023-08" db="EMBL/GenBank/DDBJ databases">
        <title>Rhodospirillaceae gen. nov., a novel taxon isolated from the Yangtze River Yuezi River estuary sludge.</title>
        <authorList>
            <person name="Ruan L."/>
        </authorList>
    </citation>
    <scope>NUCLEOTIDE SEQUENCE [LARGE SCALE GENOMIC DNA]</scope>
    <source>
        <strain evidence="8">R-7</strain>
    </source>
</reference>
<evidence type="ECO:0000256" key="6">
    <source>
        <dbReference type="SAM" id="SignalP"/>
    </source>
</evidence>
<organism evidence="7 8">
    <name type="scientific">Dongia sedimenti</name>
    <dbReference type="NCBI Taxonomy" id="3064282"/>
    <lineage>
        <taxon>Bacteria</taxon>
        <taxon>Pseudomonadati</taxon>
        <taxon>Pseudomonadota</taxon>
        <taxon>Alphaproteobacteria</taxon>
        <taxon>Rhodospirillales</taxon>
        <taxon>Dongiaceae</taxon>
        <taxon>Dongia</taxon>
    </lineage>
</organism>
<evidence type="ECO:0000256" key="5">
    <source>
        <dbReference type="PIRNR" id="PIRNR019574"/>
    </source>
</evidence>
<keyword evidence="4 5" id="KW-0574">Periplasm</keyword>
<keyword evidence="3 6" id="KW-0732">Signal</keyword>
<dbReference type="SUPFAM" id="SSF53850">
    <property type="entry name" value="Periplasmic binding protein-like II"/>
    <property type="match status" value="1"/>
</dbReference>
<evidence type="ECO:0000256" key="3">
    <source>
        <dbReference type="ARBA" id="ARBA00022729"/>
    </source>
</evidence>